<sequence length="72" mass="8012">MLNERGYARPPMGGLQQRTDFVLAWAATSSGVRARGELAQGSLPRKREWWSFIVVPVAVINLWFTAANKAPL</sequence>
<evidence type="ECO:0000313" key="3">
    <source>
        <dbReference type="Proteomes" id="UP000605897"/>
    </source>
</evidence>
<keyword evidence="1" id="KW-0812">Transmembrane</keyword>
<evidence type="ECO:0000256" key="1">
    <source>
        <dbReference type="SAM" id="Phobius"/>
    </source>
</evidence>
<gene>
    <name evidence="2" type="ORF">GCM10017786_72930</name>
</gene>
<accession>A0ABQ3JG52</accession>
<keyword evidence="1" id="KW-0472">Membrane</keyword>
<dbReference type="EMBL" id="BNAU01000013">
    <property type="protein sequence ID" value="GHF28258.1"/>
    <property type="molecule type" value="Genomic_DNA"/>
</dbReference>
<comment type="caution">
    <text evidence="2">The sequence shown here is derived from an EMBL/GenBank/DDBJ whole genome shotgun (WGS) entry which is preliminary data.</text>
</comment>
<name>A0ABQ3JG52_9PSEU</name>
<organism evidence="2 3">
    <name type="scientific">Amycolatopsis deserti</name>
    <dbReference type="NCBI Taxonomy" id="185696"/>
    <lineage>
        <taxon>Bacteria</taxon>
        <taxon>Bacillati</taxon>
        <taxon>Actinomycetota</taxon>
        <taxon>Actinomycetes</taxon>
        <taxon>Pseudonocardiales</taxon>
        <taxon>Pseudonocardiaceae</taxon>
        <taxon>Amycolatopsis</taxon>
    </lineage>
</organism>
<proteinExistence type="predicted"/>
<evidence type="ECO:0000313" key="2">
    <source>
        <dbReference type="EMBL" id="GHF28258.1"/>
    </source>
</evidence>
<reference evidence="3" key="1">
    <citation type="journal article" date="2019" name="Int. J. Syst. Evol. Microbiol.">
        <title>The Global Catalogue of Microorganisms (GCM) 10K type strain sequencing project: providing services to taxonomists for standard genome sequencing and annotation.</title>
        <authorList>
            <consortium name="The Broad Institute Genomics Platform"/>
            <consortium name="The Broad Institute Genome Sequencing Center for Infectious Disease"/>
            <person name="Wu L."/>
            <person name="Ma J."/>
        </authorList>
    </citation>
    <scope>NUCLEOTIDE SEQUENCE [LARGE SCALE GENOMIC DNA]</scope>
    <source>
        <strain evidence="3">CGMCC 4.7677</strain>
    </source>
</reference>
<dbReference type="Proteomes" id="UP000605897">
    <property type="component" value="Unassembled WGS sequence"/>
</dbReference>
<keyword evidence="1" id="KW-1133">Transmembrane helix</keyword>
<protein>
    <submittedName>
        <fullName evidence="2">Uncharacterized protein</fullName>
    </submittedName>
</protein>
<feature type="transmembrane region" description="Helical" evidence="1">
    <location>
        <begin position="49"/>
        <end position="66"/>
    </location>
</feature>
<keyword evidence="3" id="KW-1185">Reference proteome</keyword>